<dbReference type="Proteomes" id="UP000662678">
    <property type="component" value="Unassembled WGS sequence"/>
</dbReference>
<evidence type="ECO:0000313" key="1">
    <source>
        <dbReference type="EMBL" id="GHD81356.1"/>
    </source>
</evidence>
<name>A0ABQ3HGS6_9NEIS</name>
<sequence length="91" mass="10313">MGQLLEPEMPLTTITAARAALLTRMENTPPRYRMRYFAAPEPITTAEELFARKLSGIDLEEAFDALSLKEQSRYLADPRCRMGMPCELCCV</sequence>
<dbReference type="EMBL" id="BMYP01000048">
    <property type="protein sequence ID" value="GHD81356.1"/>
    <property type="molecule type" value="Genomic_DNA"/>
</dbReference>
<protein>
    <submittedName>
        <fullName evidence="1">Uncharacterized protein</fullName>
    </submittedName>
</protein>
<proteinExistence type="predicted"/>
<organism evidence="1 2">
    <name type="scientific">Vogesella fluminis</name>
    <dbReference type="NCBI Taxonomy" id="1069161"/>
    <lineage>
        <taxon>Bacteria</taxon>
        <taxon>Pseudomonadati</taxon>
        <taxon>Pseudomonadota</taxon>
        <taxon>Betaproteobacteria</taxon>
        <taxon>Neisseriales</taxon>
        <taxon>Chromobacteriaceae</taxon>
        <taxon>Vogesella</taxon>
    </lineage>
</organism>
<comment type="caution">
    <text evidence="1">The sequence shown here is derived from an EMBL/GenBank/DDBJ whole genome shotgun (WGS) entry which is preliminary data.</text>
</comment>
<evidence type="ECO:0000313" key="2">
    <source>
        <dbReference type="Proteomes" id="UP000662678"/>
    </source>
</evidence>
<keyword evidence="2" id="KW-1185">Reference proteome</keyword>
<dbReference type="RefSeq" id="WP_189354571.1">
    <property type="nucleotide sequence ID" value="NZ_BMYP01000048.1"/>
</dbReference>
<accession>A0ABQ3HGS6</accession>
<reference evidence="2" key="1">
    <citation type="journal article" date="2019" name="Int. J. Syst. Evol. Microbiol.">
        <title>The Global Catalogue of Microorganisms (GCM) 10K type strain sequencing project: providing services to taxonomists for standard genome sequencing and annotation.</title>
        <authorList>
            <consortium name="The Broad Institute Genomics Platform"/>
            <consortium name="The Broad Institute Genome Sequencing Center for Infectious Disease"/>
            <person name="Wu L."/>
            <person name="Ma J."/>
        </authorList>
    </citation>
    <scope>NUCLEOTIDE SEQUENCE [LARGE SCALE GENOMIC DNA]</scope>
    <source>
        <strain evidence="2">KCTC 23713</strain>
    </source>
</reference>
<gene>
    <name evidence="1" type="ORF">GCM10011419_27130</name>
</gene>